<feature type="compositionally biased region" description="Low complexity" evidence="14">
    <location>
        <begin position="670"/>
        <end position="681"/>
    </location>
</feature>
<dbReference type="InterPro" id="IPR017441">
    <property type="entry name" value="Protein_kinase_ATP_BS"/>
</dbReference>
<dbReference type="EMBL" id="CATQJL010000326">
    <property type="protein sequence ID" value="CAJ0608865.1"/>
    <property type="molecule type" value="Genomic_DNA"/>
</dbReference>
<feature type="region of interest" description="Disordered" evidence="14">
    <location>
        <begin position="613"/>
        <end position="647"/>
    </location>
</feature>
<keyword evidence="18" id="KW-1185">Reference proteome</keyword>
<keyword evidence="13" id="KW-0175">Coiled coil</keyword>
<dbReference type="PROSITE" id="PS00107">
    <property type="entry name" value="PROTEIN_KINASE_ATP"/>
    <property type="match status" value="1"/>
</dbReference>
<dbReference type="CDD" id="cd23823">
    <property type="entry name" value="RWD_GCN2"/>
    <property type="match status" value="1"/>
</dbReference>
<dbReference type="GO" id="GO:0005829">
    <property type="term" value="C:cytosol"/>
    <property type="evidence" value="ECO:0007669"/>
    <property type="project" value="TreeGrafter"/>
</dbReference>
<comment type="catalytic activity">
    <reaction evidence="8">
        <text>L-threonyl-[protein] + ATP = O-phospho-L-threonyl-[protein] + ADP + H(+)</text>
        <dbReference type="Rhea" id="RHEA:46608"/>
        <dbReference type="Rhea" id="RHEA-COMP:11060"/>
        <dbReference type="Rhea" id="RHEA-COMP:11605"/>
        <dbReference type="ChEBI" id="CHEBI:15378"/>
        <dbReference type="ChEBI" id="CHEBI:30013"/>
        <dbReference type="ChEBI" id="CHEBI:30616"/>
        <dbReference type="ChEBI" id="CHEBI:61977"/>
        <dbReference type="ChEBI" id="CHEBI:456216"/>
        <dbReference type="EC" id="2.7.11.1"/>
    </reaction>
</comment>
<dbReference type="SUPFAM" id="SSF56112">
    <property type="entry name" value="Protein kinase-like (PK-like)"/>
    <property type="match status" value="1"/>
</dbReference>
<keyword evidence="4 11" id="KW-0547">Nucleotide-binding</keyword>
<dbReference type="InterPro" id="IPR050339">
    <property type="entry name" value="CC_SR_Kinase"/>
</dbReference>
<dbReference type="InterPro" id="IPR016135">
    <property type="entry name" value="UBQ-conjugating_enzyme/RWD"/>
</dbReference>
<dbReference type="GO" id="GO:0009893">
    <property type="term" value="P:positive regulation of metabolic process"/>
    <property type="evidence" value="ECO:0007669"/>
    <property type="project" value="UniProtKB-ARBA"/>
</dbReference>
<dbReference type="PANTHER" id="PTHR11042:SF136">
    <property type="entry name" value="EIF-2-ALPHA KINASE GCN2"/>
    <property type="match status" value="1"/>
</dbReference>
<dbReference type="Proteomes" id="UP001176961">
    <property type="component" value="Unassembled WGS sequence"/>
</dbReference>
<gene>
    <name evidence="17" type="ORF">CYNAS_LOCUS20848</name>
</gene>
<dbReference type="SMART" id="SM00591">
    <property type="entry name" value="RWD"/>
    <property type="match status" value="1"/>
</dbReference>
<dbReference type="Pfam" id="PF00069">
    <property type="entry name" value="Pkinase"/>
    <property type="match status" value="2"/>
</dbReference>
<evidence type="ECO:0000256" key="8">
    <source>
        <dbReference type="ARBA" id="ARBA00047899"/>
    </source>
</evidence>
<keyword evidence="2" id="KW-0723">Serine/threonine-protein kinase</keyword>
<name>A0AA36HEQ1_CYLNA</name>
<evidence type="ECO:0000313" key="18">
    <source>
        <dbReference type="Proteomes" id="UP001176961"/>
    </source>
</evidence>
<evidence type="ECO:0000256" key="2">
    <source>
        <dbReference type="ARBA" id="ARBA00022527"/>
    </source>
</evidence>
<dbReference type="Gene3D" id="1.10.510.10">
    <property type="entry name" value="Transferase(Phosphotransferase) domain 1"/>
    <property type="match status" value="1"/>
</dbReference>
<evidence type="ECO:0000256" key="11">
    <source>
        <dbReference type="PIRSR" id="PIRSR000660-2"/>
    </source>
</evidence>
<feature type="domain" description="Protein kinase" evidence="15">
    <location>
        <begin position="489"/>
        <end position="907"/>
    </location>
</feature>
<accession>A0AA36HEQ1</accession>
<dbReference type="GO" id="GO:1990625">
    <property type="term" value="P:negative regulation of cytoplasmic translational initiation in response to stress"/>
    <property type="evidence" value="ECO:0007669"/>
    <property type="project" value="TreeGrafter"/>
</dbReference>
<dbReference type="GO" id="GO:0004694">
    <property type="term" value="F:eukaryotic translation initiation factor 2alpha kinase activity"/>
    <property type="evidence" value="ECO:0007669"/>
    <property type="project" value="InterPro"/>
</dbReference>
<feature type="binding site" evidence="11 12">
    <location>
        <position position="518"/>
    </location>
    <ligand>
        <name>ATP</name>
        <dbReference type="ChEBI" id="CHEBI:30616"/>
    </ligand>
</feature>
<feature type="domain" description="RWD" evidence="16">
    <location>
        <begin position="11"/>
        <end position="123"/>
    </location>
</feature>
<dbReference type="PROSITE" id="PS50908">
    <property type="entry name" value="RWD"/>
    <property type="match status" value="1"/>
</dbReference>
<dbReference type="PROSITE" id="PS50011">
    <property type="entry name" value="PROTEIN_KINASE_DOM"/>
    <property type="match status" value="1"/>
</dbReference>
<comment type="caution">
    <text evidence="17">The sequence shown here is derived from an EMBL/GenBank/DDBJ whole genome shotgun (WGS) entry which is preliminary data.</text>
</comment>
<evidence type="ECO:0000256" key="7">
    <source>
        <dbReference type="ARBA" id="ARBA00037982"/>
    </source>
</evidence>
<feature type="active site" description="Proton acceptor" evidence="10">
    <location>
        <position position="754"/>
    </location>
</feature>
<dbReference type="InterPro" id="IPR016255">
    <property type="entry name" value="Gcn2"/>
</dbReference>
<evidence type="ECO:0000313" key="17">
    <source>
        <dbReference type="EMBL" id="CAJ0608865.1"/>
    </source>
</evidence>
<dbReference type="GO" id="GO:0005524">
    <property type="term" value="F:ATP binding"/>
    <property type="evidence" value="ECO:0007669"/>
    <property type="project" value="UniProtKB-UniRule"/>
</dbReference>
<evidence type="ECO:0000259" key="15">
    <source>
        <dbReference type="PROSITE" id="PS50011"/>
    </source>
</evidence>
<dbReference type="SUPFAM" id="SSF55681">
    <property type="entry name" value="Class II aaRS and biotin synthetases"/>
    <property type="match status" value="1"/>
</dbReference>
<evidence type="ECO:0000256" key="6">
    <source>
        <dbReference type="ARBA" id="ARBA00022840"/>
    </source>
</evidence>
<evidence type="ECO:0000256" key="10">
    <source>
        <dbReference type="PIRSR" id="PIRSR000660-1"/>
    </source>
</evidence>
<evidence type="ECO:0000256" key="4">
    <source>
        <dbReference type="ARBA" id="ARBA00022741"/>
    </source>
</evidence>
<evidence type="ECO:0000256" key="3">
    <source>
        <dbReference type="ARBA" id="ARBA00022679"/>
    </source>
</evidence>
<keyword evidence="6 11" id="KW-0067">ATP-binding</keyword>
<dbReference type="GO" id="GO:0005634">
    <property type="term" value="C:nucleus"/>
    <property type="evidence" value="ECO:0007669"/>
    <property type="project" value="TreeGrafter"/>
</dbReference>
<dbReference type="InterPro" id="IPR045864">
    <property type="entry name" value="aa-tRNA-synth_II/BPL/LPL"/>
</dbReference>
<dbReference type="InterPro" id="IPR000719">
    <property type="entry name" value="Prot_kinase_dom"/>
</dbReference>
<organism evidence="17 18">
    <name type="scientific">Cylicocyclus nassatus</name>
    <name type="common">Nematode worm</name>
    <dbReference type="NCBI Taxonomy" id="53992"/>
    <lineage>
        <taxon>Eukaryota</taxon>
        <taxon>Metazoa</taxon>
        <taxon>Ecdysozoa</taxon>
        <taxon>Nematoda</taxon>
        <taxon>Chromadorea</taxon>
        <taxon>Rhabditida</taxon>
        <taxon>Rhabditina</taxon>
        <taxon>Rhabditomorpha</taxon>
        <taxon>Strongyloidea</taxon>
        <taxon>Strongylidae</taxon>
        <taxon>Cylicocyclus</taxon>
    </lineage>
</organism>
<dbReference type="SMART" id="SM00220">
    <property type="entry name" value="S_TKc"/>
    <property type="match status" value="1"/>
</dbReference>
<feature type="region of interest" description="Disordered" evidence="14">
    <location>
        <begin position="661"/>
        <end position="692"/>
    </location>
</feature>
<dbReference type="PANTHER" id="PTHR11042">
    <property type="entry name" value="EUKARYOTIC TRANSLATION INITIATION FACTOR 2-ALPHA KINASE EIF2-ALPHA KINASE -RELATED"/>
    <property type="match status" value="1"/>
</dbReference>
<feature type="compositionally biased region" description="Acidic residues" evidence="14">
    <location>
        <begin position="621"/>
        <end position="633"/>
    </location>
</feature>
<proteinExistence type="inferred from homology"/>
<feature type="compositionally biased region" description="Basic and acidic residues" evidence="14">
    <location>
        <begin position="570"/>
        <end position="586"/>
    </location>
</feature>
<evidence type="ECO:0000256" key="9">
    <source>
        <dbReference type="ARBA" id="ARBA00048679"/>
    </source>
</evidence>
<dbReference type="SUPFAM" id="SSF54495">
    <property type="entry name" value="UBC-like"/>
    <property type="match status" value="1"/>
</dbReference>
<dbReference type="PROSITE" id="PS00108">
    <property type="entry name" value="PROTEIN_KINASE_ST"/>
    <property type="match status" value="1"/>
</dbReference>
<dbReference type="Gene3D" id="3.10.110.10">
    <property type="entry name" value="Ubiquitin Conjugating Enzyme"/>
    <property type="match status" value="1"/>
</dbReference>
<dbReference type="EC" id="2.7.11.1" evidence="1"/>
<evidence type="ECO:0000256" key="14">
    <source>
        <dbReference type="SAM" id="MobiDB-lite"/>
    </source>
</evidence>
<dbReference type="InterPro" id="IPR008271">
    <property type="entry name" value="Ser/Thr_kinase_AS"/>
</dbReference>
<reference evidence="17" key="1">
    <citation type="submission" date="2023-07" db="EMBL/GenBank/DDBJ databases">
        <authorList>
            <consortium name="CYATHOMIX"/>
        </authorList>
    </citation>
    <scope>NUCLEOTIDE SEQUENCE</scope>
    <source>
        <strain evidence="17">N/A</strain>
    </source>
</reference>
<feature type="binding site" evidence="11">
    <location>
        <begin position="495"/>
        <end position="503"/>
    </location>
    <ligand>
        <name>ATP</name>
        <dbReference type="ChEBI" id="CHEBI:30616"/>
    </ligand>
</feature>
<dbReference type="GO" id="GO:0000077">
    <property type="term" value="P:DNA damage checkpoint signaling"/>
    <property type="evidence" value="ECO:0007669"/>
    <property type="project" value="InterPro"/>
</dbReference>
<keyword evidence="5" id="KW-0418">Kinase</keyword>
<comment type="similarity">
    <text evidence="7">Belongs to the protein kinase superfamily. Ser/Thr protein kinase family. GCN2 subfamily.</text>
</comment>
<feature type="coiled-coil region" evidence="13">
    <location>
        <begin position="145"/>
        <end position="180"/>
    </location>
</feature>
<sequence>MEESFRQIQLDEKIAIESIYGEDAAFVKSAWEVWQPLDVTVHLEPHHTGKEESDVFVTADLHIKCSKAYPQRPPTLDIPNSKGLSNVQVSDLCHCLEAKCRELIGNPMVMELCDIVRTFLSENNKPPQGSFHDVMLRLKETQDFLYEIEKERKEARAKEAIVEERERQKLEAELRNEQAGYKGDVNVEKRDESGATLRVLGDRKVIVRKEILTRPRHPYCSEYYATEQGFSQQSLLISEFTIQCSARNNSKAPRSTKDKKYCVLLEKLDEIEMLGRTLSMSSFDETLVPYHFVYIEKISLSPINFHIKIHVAQQVEEEEVCFSECYKTVRKKDFMRKLATSAICALKYLHDQKLSHGYIVPHSVWCSKSTIRFSDACLKRPILNLCEYFNYYIGDEPYYNYDDDKVKRNRDLRDLALLLEEVMGSMNFLEVEDSPDLLREFANACAGAKNVEDLIHHQYFNNIDVVPDLSVDSPRAAVQQSDTRLSKEFIIQRCIGAGAFGEVYQARNKLDWSNYAVKCITLPNDQFSRTITREAKFFSKLNHPNIVRYFNAWIESVTVLPKRSVSPQSPEREESPPHQRFDKDDSMLPSRLRNIERAAEGLEIEAREWTASCKGEMFSSSEDESEEDEESEEDSPHYGNTDEQKEQSSIDVLFENELNSSATTSSLNESADASFLSSSSDPKTPTKMAPSNRFKSTASVRVLYIQMEYCGGGTLRKYIDNSCLFGKPNVIWKLFAEILCGLGYIHRQGMIHRDIKPTNIMLDDEGHIKIGDFGLATKGLLSLTSETSAGAFASGSTDQALTKDIGTELYMAPELNNLEDPEPYTSKIDVFSTGIVFFEMCHRPMRTIMERHSIINELKKLLLFPDDFGNGFSTSQAKHVRELIRKMLNPEASRRPTVEEILRDSLVPPVDYEDKQFKGVFNQSVKSRNRTYYWMLDTLTKEEQPPARAFCFDQDICTEKFLGAKDGYIERLRDELSSILRKHAFVPFYTHLLVPRTYNTVQSWEAMYTVPVVMLDSFGNTVMLPIDLRLNFVRYCARNAINRMKRYSFERVYTAGREGESVHPLEAWDCSIDSIGLETSASTLTADLLTLVTEIASKVLSEYRCSLRIGHMSLISAAMKHVGIKSDAKKKVLLTIQRNVTPYGANMAKILQEVGELVGDTPARQLFAMLPKESSLDEEIRECAKSAVSDLQNAMDLLSHAAKLDTIDIFFDASVVYNPSTFSDGIVFVLSCALPCRKRAGTMDITVLFGGRYDSLLKNELHPQDIRPAHSLCLVGMSVWLHALAEIKRKYSNEKLSICEALVCSYSLPLLAEKFELAKLLRISGVSTDIIHEAVNGVPDILDHCLRSNIENLLVVFAKDEVLLMSSGVDQGKMTFAAVVERLKKKSDEIAPVKNDTVAPATFANCAVVYAILERPAANTKKKIENQIRIALVNKFAQFSSSEKIVILVTSLPVEVIKAVTSSLNRRMTIEEVNLAFDGLSRSSGKSKEDLECLYEHVKKIFTYDQRPAIIIYRHQDGFSQVLA</sequence>
<evidence type="ECO:0000256" key="12">
    <source>
        <dbReference type="PROSITE-ProRule" id="PRU10141"/>
    </source>
</evidence>
<evidence type="ECO:0000256" key="13">
    <source>
        <dbReference type="SAM" id="Coils"/>
    </source>
</evidence>
<feature type="compositionally biased region" description="Basic and acidic residues" evidence="14">
    <location>
        <begin position="634"/>
        <end position="647"/>
    </location>
</feature>
<comment type="catalytic activity">
    <reaction evidence="9">
        <text>L-seryl-[protein] + ATP = O-phospho-L-seryl-[protein] + ADP + H(+)</text>
        <dbReference type="Rhea" id="RHEA:17989"/>
        <dbReference type="Rhea" id="RHEA-COMP:9863"/>
        <dbReference type="Rhea" id="RHEA-COMP:11604"/>
        <dbReference type="ChEBI" id="CHEBI:15378"/>
        <dbReference type="ChEBI" id="CHEBI:29999"/>
        <dbReference type="ChEBI" id="CHEBI:30616"/>
        <dbReference type="ChEBI" id="CHEBI:83421"/>
        <dbReference type="ChEBI" id="CHEBI:456216"/>
        <dbReference type="EC" id="2.7.11.1"/>
    </reaction>
</comment>
<keyword evidence="3" id="KW-0808">Transferase</keyword>
<dbReference type="PIRSF" id="PIRSF000660">
    <property type="entry name" value="Ser/Thr_PK_GCN2"/>
    <property type="match status" value="1"/>
</dbReference>
<evidence type="ECO:0000256" key="1">
    <source>
        <dbReference type="ARBA" id="ARBA00012513"/>
    </source>
</evidence>
<feature type="region of interest" description="Disordered" evidence="14">
    <location>
        <begin position="563"/>
        <end position="589"/>
    </location>
</feature>
<dbReference type="InterPro" id="IPR011009">
    <property type="entry name" value="Kinase-like_dom_sf"/>
</dbReference>
<evidence type="ECO:0000256" key="5">
    <source>
        <dbReference type="ARBA" id="ARBA00022777"/>
    </source>
</evidence>
<dbReference type="Pfam" id="PF05773">
    <property type="entry name" value="RWD"/>
    <property type="match status" value="1"/>
</dbReference>
<dbReference type="Gene3D" id="3.30.200.20">
    <property type="entry name" value="Phosphorylase Kinase, domain 1"/>
    <property type="match status" value="1"/>
</dbReference>
<dbReference type="FunFam" id="3.10.110.10:FF:000050">
    <property type="entry name" value="eIF-2-alpha kinase GCN2"/>
    <property type="match status" value="1"/>
</dbReference>
<protein>
    <recommendedName>
        <fullName evidence="1">non-specific serine/threonine protein kinase</fullName>
        <ecNumber evidence="1">2.7.11.1</ecNumber>
    </recommendedName>
</protein>
<dbReference type="InterPro" id="IPR006575">
    <property type="entry name" value="RWD_dom"/>
</dbReference>
<dbReference type="Gene3D" id="3.30.930.10">
    <property type="entry name" value="Bira Bifunctional Protein, Domain 2"/>
    <property type="match status" value="1"/>
</dbReference>
<evidence type="ECO:0000259" key="16">
    <source>
        <dbReference type="PROSITE" id="PS50908"/>
    </source>
</evidence>